<dbReference type="InterPro" id="IPR012337">
    <property type="entry name" value="RNaseH-like_sf"/>
</dbReference>
<feature type="compositionally biased region" description="Polar residues" evidence="1">
    <location>
        <begin position="1"/>
        <end position="10"/>
    </location>
</feature>
<dbReference type="InterPro" id="IPR008906">
    <property type="entry name" value="HATC_C_dom"/>
</dbReference>
<sequence length="125" mass="13497">MTLGKSPSNKNPHKGHQEKTQSGVQAGLGAAAIARSAKALSDPLDIWLSGGLVLDDGEPVNALKWWADQKQNGNTHHGLLAMALNVMCCPATTVDVECTFNFRRDYVTYRRHSLHAKLDQTSGSA</sequence>
<dbReference type="GO" id="GO:0046983">
    <property type="term" value="F:protein dimerization activity"/>
    <property type="evidence" value="ECO:0007669"/>
    <property type="project" value="InterPro"/>
</dbReference>
<proteinExistence type="predicted"/>
<name>A0A0L0W5U4_9BASI</name>
<dbReference type="EMBL" id="AJIL01000002">
    <property type="protein sequence ID" value="KNF06851.1"/>
    <property type="molecule type" value="Genomic_DNA"/>
</dbReference>
<dbReference type="AlphaFoldDB" id="A0A0L0W5U4"/>
<dbReference type="Pfam" id="PF05699">
    <property type="entry name" value="Dimer_Tnp_hAT"/>
    <property type="match status" value="1"/>
</dbReference>
<feature type="region of interest" description="Disordered" evidence="1">
    <location>
        <begin position="1"/>
        <end position="26"/>
    </location>
</feature>
<reference evidence="4" key="1">
    <citation type="submission" date="2014-03" db="EMBL/GenBank/DDBJ databases">
        <title>The Genome Sequence of Puccinia striiformis f. sp. tritici PST-78.</title>
        <authorList>
            <consortium name="The Broad Institute Genome Sequencing Platform"/>
            <person name="Cuomo C."/>
            <person name="Hulbert S."/>
            <person name="Chen X."/>
            <person name="Walker B."/>
            <person name="Young S.K."/>
            <person name="Zeng Q."/>
            <person name="Gargeya S."/>
            <person name="Fitzgerald M."/>
            <person name="Haas B."/>
            <person name="Abouelleil A."/>
            <person name="Alvarado L."/>
            <person name="Arachchi H.M."/>
            <person name="Berlin A.M."/>
            <person name="Chapman S.B."/>
            <person name="Goldberg J."/>
            <person name="Griggs A."/>
            <person name="Gujja S."/>
            <person name="Hansen M."/>
            <person name="Howarth C."/>
            <person name="Imamovic A."/>
            <person name="Larimer J."/>
            <person name="McCowan C."/>
            <person name="Montmayeur A."/>
            <person name="Murphy C."/>
            <person name="Neiman D."/>
            <person name="Pearson M."/>
            <person name="Priest M."/>
            <person name="Roberts A."/>
            <person name="Saif S."/>
            <person name="Shea T."/>
            <person name="Sisk P."/>
            <person name="Sykes S."/>
            <person name="Wortman J."/>
            <person name="Nusbaum C."/>
            <person name="Birren B."/>
        </authorList>
    </citation>
    <scope>NUCLEOTIDE SEQUENCE [LARGE SCALE GENOMIC DNA]</scope>
    <source>
        <strain evidence="4">race PST-78</strain>
    </source>
</reference>
<dbReference type="SUPFAM" id="SSF53098">
    <property type="entry name" value="Ribonuclease H-like"/>
    <property type="match status" value="1"/>
</dbReference>
<feature type="domain" description="HAT C-terminal dimerisation" evidence="2">
    <location>
        <begin position="44"/>
        <end position="115"/>
    </location>
</feature>
<protein>
    <recommendedName>
        <fullName evidence="2">HAT C-terminal dimerisation domain-containing protein</fullName>
    </recommendedName>
</protein>
<evidence type="ECO:0000313" key="4">
    <source>
        <dbReference type="Proteomes" id="UP000054564"/>
    </source>
</evidence>
<gene>
    <name evidence="3" type="ORF">PSTG_00164</name>
</gene>
<dbReference type="Proteomes" id="UP000054564">
    <property type="component" value="Unassembled WGS sequence"/>
</dbReference>
<keyword evidence="4" id="KW-1185">Reference proteome</keyword>
<evidence type="ECO:0000259" key="2">
    <source>
        <dbReference type="Pfam" id="PF05699"/>
    </source>
</evidence>
<evidence type="ECO:0000313" key="3">
    <source>
        <dbReference type="EMBL" id="KNF06851.1"/>
    </source>
</evidence>
<comment type="caution">
    <text evidence="3">The sequence shown here is derived from an EMBL/GenBank/DDBJ whole genome shotgun (WGS) entry which is preliminary data.</text>
</comment>
<evidence type="ECO:0000256" key="1">
    <source>
        <dbReference type="SAM" id="MobiDB-lite"/>
    </source>
</evidence>
<organism evidence="3 4">
    <name type="scientific">Puccinia striiformis f. sp. tritici PST-78</name>
    <dbReference type="NCBI Taxonomy" id="1165861"/>
    <lineage>
        <taxon>Eukaryota</taxon>
        <taxon>Fungi</taxon>
        <taxon>Dikarya</taxon>
        <taxon>Basidiomycota</taxon>
        <taxon>Pucciniomycotina</taxon>
        <taxon>Pucciniomycetes</taxon>
        <taxon>Pucciniales</taxon>
        <taxon>Pucciniaceae</taxon>
        <taxon>Puccinia</taxon>
    </lineage>
</organism>
<accession>A0A0L0W5U4</accession>